<evidence type="ECO:0000313" key="3">
    <source>
        <dbReference type="Proteomes" id="UP000608662"/>
    </source>
</evidence>
<evidence type="ECO:0000313" key="2">
    <source>
        <dbReference type="EMBL" id="NLV09169.1"/>
    </source>
</evidence>
<name>A0A847U868_9EURY</name>
<feature type="region of interest" description="Disordered" evidence="1">
    <location>
        <begin position="69"/>
        <end position="91"/>
    </location>
</feature>
<dbReference type="AlphaFoldDB" id="A0A847U868"/>
<sequence length="91" mass="9938">MSSPFEEAAADARHRGPSGVTAATLSQFSTTGTIIIYSDRVVPAETMLQPDRSHLEEWASLLGEDVSEELLDDESGTWLPSESKYRGDHAE</sequence>
<accession>A0A847U868</accession>
<dbReference type="EMBL" id="WOYG01000001">
    <property type="protein sequence ID" value="NLV09169.1"/>
    <property type="molecule type" value="Genomic_DNA"/>
</dbReference>
<feature type="region of interest" description="Disordered" evidence="1">
    <location>
        <begin position="1"/>
        <end position="20"/>
    </location>
</feature>
<comment type="caution">
    <text evidence="2">The sequence shown here is derived from an EMBL/GenBank/DDBJ whole genome shotgun (WGS) entry which is preliminary data.</text>
</comment>
<dbReference type="Proteomes" id="UP000608662">
    <property type="component" value="Unassembled WGS sequence"/>
</dbReference>
<evidence type="ECO:0000256" key="1">
    <source>
        <dbReference type="SAM" id="MobiDB-lite"/>
    </source>
</evidence>
<gene>
    <name evidence="2" type="ORF">GOC74_04400</name>
</gene>
<reference evidence="2" key="1">
    <citation type="submission" date="2019-12" db="EMBL/GenBank/DDBJ databases">
        <title>Whole-genome sequence of Halomicrobium mukohataei pws1.</title>
        <authorList>
            <person name="Verma D.K."/>
            <person name="Gopal K."/>
            <person name="Prasad E.S."/>
        </authorList>
    </citation>
    <scope>NUCLEOTIDE SEQUENCE</scope>
    <source>
        <strain evidence="2">Pws1</strain>
    </source>
</reference>
<protein>
    <submittedName>
        <fullName evidence="2">Uncharacterized protein</fullName>
    </submittedName>
</protein>
<dbReference type="RefSeq" id="WP_170092362.1">
    <property type="nucleotide sequence ID" value="NZ_WOYG01000001.1"/>
</dbReference>
<proteinExistence type="predicted"/>
<organism evidence="2 3">
    <name type="scientific">Halomicrobium mukohataei</name>
    <dbReference type="NCBI Taxonomy" id="57705"/>
    <lineage>
        <taxon>Archaea</taxon>
        <taxon>Methanobacteriati</taxon>
        <taxon>Methanobacteriota</taxon>
        <taxon>Stenosarchaea group</taxon>
        <taxon>Halobacteria</taxon>
        <taxon>Halobacteriales</taxon>
        <taxon>Haloarculaceae</taxon>
        <taxon>Halomicrobium</taxon>
    </lineage>
</organism>